<evidence type="ECO:0000256" key="3">
    <source>
        <dbReference type="ARBA" id="ARBA00022525"/>
    </source>
</evidence>
<dbReference type="OrthoDB" id="5558646at2759"/>
<evidence type="ECO:0000259" key="18">
    <source>
        <dbReference type="PROSITE" id="PS51164"/>
    </source>
</evidence>
<evidence type="ECO:0000256" key="13">
    <source>
        <dbReference type="ARBA" id="ARBA00023326"/>
    </source>
</evidence>
<dbReference type="GO" id="GO:0046872">
    <property type="term" value="F:metal ion binding"/>
    <property type="evidence" value="ECO:0007669"/>
    <property type="project" value="UniProtKB-KW"/>
</dbReference>
<comment type="function">
    <text evidence="16">Lytic polysaccharide monooxygenase (LMPO) that depolymerizes crystalline and amorphous polysaccharides via the oxidation of scissile alpha- or beta-(1-4)-glycosidic bonds, yielding C1 and/or C4 oxidation products. Catalysis by LPMOs requires the reduction of the active-site copper from Cu(II) to Cu(I) by a reducing agent and H(2)O(2) or O(2) as a cosubstrate.</text>
</comment>
<dbReference type="EC" id="1.14.99.56" evidence="16"/>
<dbReference type="InterPro" id="IPR000254">
    <property type="entry name" value="CBD"/>
</dbReference>
<dbReference type="InterPro" id="IPR049892">
    <property type="entry name" value="AA9"/>
</dbReference>
<keyword evidence="7" id="KW-0560">Oxidoreductase</keyword>
<keyword evidence="8" id="KW-0186">Copper</keyword>
<comment type="cofactor">
    <cofactor evidence="1">
        <name>Cu(2+)</name>
        <dbReference type="ChEBI" id="CHEBI:29036"/>
    </cofactor>
</comment>
<proteinExistence type="inferred from homology"/>
<dbReference type="SUPFAM" id="SSF57180">
    <property type="entry name" value="Cellulose-binding domain"/>
    <property type="match status" value="1"/>
</dbReference>
<dbReference type="SMART" id="SM00236">
    <property type="entry name" value="fCBD"/>
    <property type="match status" value="1"/>
</dbReference>
<feature type="compositionally biased region" description="Low complexity" evidence="17">
    <location>
        <begin position="314"/>
        <end position="326"/>
    </location>
</feature>
<organism evidence="19 20">
    <name type="scientific">Rhynchosporium agropyri</name>
    <dbReference type="NCBI Taxonomy" id="914238"/>
    <lineage>
        <taxon>Eukaryota</taxon>
        <taxon>Fungi</taxon>
        <taxon>Dikarya</taxon>
        <taxon>Ascomycota</taxon>
        <taxon>Pezizomycotina</taxon>
        <taxon>Leotiomycetes</taxon>
        <taxon>Helotiales</taxon>
        <taxon>Ploettnerulaceae</taxon>
        <taxon>Rhynchosporium</taxon>
    </lineage>
</organism>
<keyword evidence="6 16" id="KW-0136">Cellulose degradation</keyword>
<dbReference type="Pfam" id="PF03443">
    <property type="entry name" value="AA9"/>
    <property type="match status" value="1"/>
</dbReference>
<dbReference type="GO" id="GO:0030245">
    <property type="term" value="P:cellulose catabolic process"/>
    <property type="evidence" value="ECO:0007669"/>
    <property type="project" value="UniProtKB-UniRule"/>
</dbReference>
<evidence type="ECO:0000256" key="2">
    <source>
        <dbReference type="ARBA" id="ARBA00004613"/>
    </source>
</evidence>
<evidence type="ECO:0000256" key="15">
    <source>
        <dbReference type="ARBA" id="ARBA00045077"/>
    </source>
</evidence>
<keyword evidence="3 16" id="KW-0964">Secreted</keyword>
<evidence type="ECO:0000256" key="16">
    <source>
        <dbReference type="RuleBase" id="RU368122"/>
    </source>
</evidence>
<keyword evidence="4" id="KW-0479">Metal-binding</keyword>
<evidence type="ECO:0000256" key="10">
    <source>
        <dbReference type="ARBA" id="ARBA00023157"/>
    </source>
</evidence>
<dbReference type="PROSITE" id="PS51164">
    <property type="entry name" value="CBM1_2"/>
    <property type="match status" value="1"/>
</dbReference>
<evidence type="ECO:0000256" key="11">
    <source>
        <dbReference type="ARBA" id="ARBA00023180"/>
    </source>
</evidence>
<dbReference type="AlphaFoldDB" id="A0A1E1LAB2"/>
<feature type="region of interest" description="Disordered" evidence="17">
    <location>
        <begin position="258"/>
        <end position="326"/>
    </location>
</feature>
<evidence type="ECO:0000256" key="17">
    <source>
        <dbReference type="SAM" id="MobiDB-lite"/>
    </source>
</evidence>
<protein>
    <recommendedName>
        <fullName evidence="16">AA9 family lytic polysaccharide monooxygenase</fullName>
        <ecNumber evidence="16">1.14.99.56</ecNumber>
    </recommendedName>
    <alternativeName>
        <fullName evidence="16">Endo-beta-1,4-glucanase</fullName>
    </alternativeName>
    <alternativeName>
        <fullName evidence="16">Glycosyl hydrolase 61 family protein</fullName>
    </alternativeName>
</protein>
<keyword evidence="13 16" id="KW-0624">Polysaccharide degradation</keyword>
<comment type="domain">
    <text evidence="16">Has a modular structure: an endo-beta-1,4-glucanase catalytic module at the N-terminus, a linker rich in serines and threonines, and a C-terminal carbohydrate-binding module (CBM).</text>
</comment>
<dbReference type="EMBL" id="FJUX01000096">
    <property type="protein sequence ID" value="CZT07523.1"/>
    <property type="molecule type" value="Genomic_DNA"/>
</dbReference>
<evidence type="ECO:0000256" key="12">
    <source>
        <dbReference type="ARBA" id="ARBA00023277"/>
    </source>
</evidence>
<accession>A0A1E1LAB2</accession>
<evidence type="ECO:0000256" key="5">
    <source>
        <dbReference type="ARBA" id="ARBA00022729"/>
    </source>
</evidence>
<comment type="catalytic activity">
    <reaction evidence="15 16">
        <text>[(1-&gt;4)-beta-D-glucosyl]n+m + reduced acceptor + O2 = 4-dehydro-beta-D-glucosyl-[(1-&gt;4)-beta-D-glucosyl]n-1 + [(1-&gt;4)-beta-D-glucosyl]m + acceptor + H2O.</text>
        <dbReference type="EC" id="1.14.99.56"/>
    </reaction>
</comment>
<dbReference type="PANTHER" id="PTHR33353:SF17">
    <property type="entry name" value="ENDO-BETA-1,4-GLUCANASE D"/>
    <property type="match status" value="1"/>
</dbReference>
<evidence type="ECO:0000256" key="8">
    <source>
        <dbReference type="ARBA" id="ARBA00023008"/>
    </source>
</evidence>
<dbReference type="PANTHER" id="PTHR33353">
    <property type="entry name" value="PUTATIVE (AFU_ORTHOLOGUE AFUA_1G12560)-RELATED"/>
    <property type="match status" value="1"/>
</dbReference>
<keyword evidence="20" id="KW-1185">Reference proteome</keyword>
<dbReference type="InterPro" id="IPR035971">
    <property type="entry name" value="CBD_sf"/>
</dbReference>
<dbReference type="GO" id="GO:0008810">
    <property type="term" value="F:cellulase activity"/>
    <property type="evidence" value="ECO:0007669"/>
    <property type="project" value="UniProtKB-UniRule"/>
</dbReference>
<dbReference type="PROSITE" id="PS00562">
    <property type="entry name" value="CBM1_1"/>
    <property type="match status" value="1"/>
</dbReference>
<comment type="similarity">
    <text evidence="14">Belongs to the polysaccharide monooxygenase AA9 family.</text>
</comment>
<gene>
    <name evidence="19" type="ORF">RAG0_12936</name>
</gene>
<keyword evidence="12 16" id="KW-0119">Carbohydrate metabolism</keyword>
<comment type="subcellular location">
    <subcellularLocation>
        <location evidence="2 16">Secreted</location>
    </subcellularLocation>
</comment>
<evidence type="ECO:0000256" key="4">
    <source>
        <dbReference type="ARBA" id="ARBA00022723"/>
    </source>
</evidence>
<dbReference type="Pfam" id="PF00734">
    <property type="entry name" value="CBM_1"/>
    <property type="match status" value="1"/>
</dbReference>
<evidence type="ECO:0000256" key="6">
    <source>
        <dbReference type="ARBA" id="ARBA00023001"/>
    </source>
</evidence>
<sequence>MKYSQVLIGAAAASLASAHATIYNVWVNDVDQGTGNSAAGYIRSPPNNSPIKDITSKDMTCNVNNVAAAKTINVAAGDKISLEWHHNNNSPADDIIDSTHKGPVMVYIAPAASNGEGDVWVKLAEDGYDGSQWAVQKLIANKGKHDFILPSTLADNKYLIRGEIIALHEADSAYSANPGRGAQFYMECVQISVSGGGSTASTLLCHTSLLFPTNRSQVLPAGVSIPGAYSDTDPGVVFNLYGGFTSYKIPGPAVWNGGSSGTAPKPPTTTPAVPISGQAPGKAENPKSTPIATPAPVATSAKSPCKPKTSTDAPKPTKTPCTGKTPTTMATVATPAVSGTSAASGATVALYGQCGGQNYQGPTTCASGSTCTNYNPWYSQCVAA</sequence>
<dbReference type="Proteomes" id="UP000178912">
    <property type="component" value="Unassembled WGS sequence"/>
</dbReference>
<evidence type="ECO:0000256" key="9">
    <source>
        <dbReference type="ARBA" id="ARBA00023033"/>
    </source>
</evidence>
<dbReference type="GO" id="GO:0030248">
    <property type="term" value="F:cellulose binding"/>
    <property type="evidence" value="ECO:0007669"/>
    <property type="project" value="UniProtKB-UniRule"/>
</dbReference>
<dbReference type="Gene3D" id="2.70.50.70">
    <property type="match status" value="1"/>
</dbReference>
<dbReference type="InterPro" id="IPR005103">
    <property type="entry name" value="AA9_LPMO"/>
</dbReference>
<evidence type="ECO:0000256" key="14">
    <source>
        <dbReference type="ARBA" id="ARBA00044502"/>
    </source>
</evidence>
<name>A0A1E1LAB2_9HELO</name>
<dbReference type="CDD" id="cd21175">
    <property type="entry name" value="LPMO_AA9"/>
    <property type="match status" value="1"/>
</dbReference>
<keyword evidence="10 16" id="KW-1015">Disulfide bond</keyword>
<dbReference type="GO" id="GO:0004497">
    <property type="term" value="F:monooxygenase activity"/>
    <property type="evidence" value="ECO:0007669"/>
    <property type="project" value="UniProtKB-KW"/>
</dbReference>
<reference evidence="20" key="1">
    <citation type="submission" date="2016-03" db="EMBL/GenBank/DDBJ databases">
        <authorList>
            <person name="Guldener U."/>
        </authorList>
    </citation>
    <scope>NUCLEOTIDE SEQUENCE [LARGE SCALE GENOMIC DNA]</scope>
    <source>
        <strain evidence="20">04CH-RAC-A.6.1</strain>
    </source>
</reference>
<evidence type="ECO:0000256" key="7">
    <source>
        <dbReference type="ARBA" id="ARBA00023002"/>
    </source>
</evidence>
<evidence type="ECO:0000313" key="19">
    <source>
        <dbReference type="EMBL" id="CZT07523.1"/>
    </source>
</evidence>
<feature type="domain" description="CBM1" evidence="18">
    <location>
        <begin position="346"/>
        <end position="382"/>
    </location>
</feature>
<evidence type="ECO:0000313" key="20">
    <source>
        <dbReference type="Proteomes" id="UP000178912"/>
    </source>
</evidence>
<evidence type="ECO:0000256" key="1">
    <source>
        <dbReference type="ARBA" id="ARBA00001973"/>
    </source>
</evidence>
<keyword evidence="9" id="KW-0503">Monooxygenase</keyword>
<keyword evidence="11" id="KW-0325">Glycoprotein</keyword>
<keyword evidence="5" id="KW-0732">Signal</keyword>
<dbReference type="GO" id="GO:0005576">
    <property type="term" value="C:extracellular region"/>
    <property type="evidence" value="ECO:0007669"/>
    <property type="project" value="UniProtKB-SubCell"/>
</dbReference>